<proteinExistence type="predicted"/>
<dbReference type="EMBL" id="JABSTQ010005373">
    <property type="protein sequence ID" value="KAG0439461.1"/>
    <property type="molecule type" value="Genomic_DNA"/>
</dbReference>
<organism evidence="1 2">
    <name type="scientific">Ixodes persulcatus</name>
    <name type="common">Taiga tick</name>
    <dbReference type="NCBI Taxonomy" id="34615"/>
    <lineage>
        <taxon>Eukaryota</taxon>
        <taxon>Metazoa</taxon>
        <taxon>Ecdysozoa</taxon>
        <taxon>Arthropoda</taxon>
        <taxon>Chelicerata</taxon>
        <taxon>Arachnida</taxon>
        <taxon>Acari</taxon>
        <taxon>Parasitiformes</taxon>
        <taxon>Ixodida</taxon>
        <taxon>Ixodoidea</taxon>
        <taxon>Ixodidae</taxon>
        <taxon>Ixodinae</taxon>
        <taxon>Ixodes</taxon>
    </lineage>
</organism>
<dbReference type="Proteomes" id="UP000805193">
    <property type="component" value="Unassembled WGS sequence"/>
</dbReference>
<sequence>MKPTMSSRQSGPNQRNVYFLGYESVRHSQEVLQDLCNVTAAVFALLLSMLPQSSERSHDTSMPDRLLLFLMKLKLGLSYTSLAALFSIHRTTASRHFRAVLAVLSVATEKWIFRPPSSVILSMLPECFKAHYPDCKMIIDCTEVRTEEPGTVAQQRALYSAYKSGYTLKFLVAVTPNGMICFRSKAYGGRCSDLHVTMDSGFLELVEGGDVILADKGFPGIKAVLEGSNAVLVMPPFFSGNEQFSREEVQDTYNIAQVRVHVERMIQRIKVNNILNIRVPISLIPVMSDVFHMCCILANLQPAIIAPQP</sequence>
<accession>A0AC60QSF1</accession>
<comment type="caution">
    <text evidence="1">The sequence shown here is derived from an EMBL/GenBank/DDBJ whole genome shotgun (WGS) entry which is preliminary data.</text>
</comment>
<evidence type="ECO:0000313" key="1">
    <source>
        <dbReference type="EMBL" id="KAG0439461.1"/>
    </source>
</evidence>
<name>A0AC60QSF1_IXOPE</name>
<reference evidence="1 2" key="1">
    <citation type="journal article" date="2020" name="Cell">
        <title>Large-Scale Comparative Analyses of Tick Genomes Elucidate Their Genetic Diversity and Vector Capacities.</title>
        <authorList>
            <consortium name="Tick Genome and Microbiome Consortium (TIGMIC)"/>
            <person name="Jia N."/>
            <person name="Wang J."/>
            <person name="Shi W."/>
            <person name="Du L."/>
            <person name="Sun Y."/>
            <person name="Zhan W."/>
            <person name="Jiang J.F."/>
            <person name="Wang Q."/>
            <person name="Zhang B."/>
            <person name="Ji P."/>
            <person name="Bell-Sakyi L."/>
            <person name="Cui X.M."/>
            <person name="Yuan T.T."/>
            <person name="Jiang B.G."/>
            <person name="Yang W.F."/>
            <person name="Lam T.T."/>
            <person name="Chang Q.C."/>
            <person name="Ding S.J."/>
            <person name="Wang X.J."/>
            <person name="Zhu J.G."/>
            <person name="Ruan X.D."/>
            <person name="Zhao L."/>
            <person name="Wei J.T."/>
            <person name="Ye R.Z."/>
            <person name="Que T.C."/>
            <person name="Du C.H."/>
            <person name="Zhou Y.H."/>
            <person name="Cheng J.X."/>
            <person name="Dai P.F."/>
            <person name="Guo W.B."/>
            <person name="Han X.H."/>
            <person name="Huang E.J."/>
            <person name="Li L.F."/>
            <person name="Wei W."/>
            <person name="Gao Y.C."/>
            <person name="Liu J.Z."/>
            <person name="Shao H.Z."/>
            <person name="Wang X."/>
            <person name="Wang C.C."/>
            <person name="Yang T.C."/>
            <person name="Huo Q.B."/>
            <person name="Li W."/>
            <person name="Chen H.Y."/>
            <person name="Chen S.E."/>
            <person name="Zhou L.G."/>
            <person name="Ni X.B."/>
            <person name="Tian J.H."/>
            <person name="Sheng Y."/>
            <person name="Liu T."/>
            <person name="Pan Y.S."/>
            <person name="Xia L.Y."/>
            <person name="Li J."/>
            <person name="Zhao F."/>
            <person name="Cao W.C."/>
        </authorList>
    </citation>
    <scope>NUCLEOTIDE SEQUENCE [LARGE SCALE GENOMIC DNA]</scope>
    <source>
        <strain evidence="1">Iper-2018</strain>
    </source>
</reference>
<protein>
    <submittedName>
        <fullName evidence="1">Uncharacterized protein</fullName>
    </submittedName>
</protein>
<keyword evidence="2" id="KW-1185">Reference proteome</keyword>
<evidence type="ECO:0000313" key="2">
    <source>
        <dbReference type="Proteomes" id="UP000805193"/>
    </source>
</evidence>
<gene>
    <name evidence="1" type="ORF">HPB47_016638</name>
</gene>